<feature type="region of interest" description="Disordered" evidence="7">
    <location>
        <begin position="14"/>
        <end position="69"/>
    </location>
</feature>
<evidence type="ECO:0000256" key="4">
    <source>
        <dbReference type="ARBA" id="ARBA00022989"/>
    </source>
</evidence>
<evidence type="ECO:0000313" key="8">
    <source>
        <dbReference type="EMBL" id="KAJ9132631.1"/>
    </source>
</evidence>
<feature type="transmembrane region" description="Helical" evidence="6">
    <location>
        <begin position="430"/>
        <end position="454"/>
    </location>
</feature>
<keyword evidence="4 6" id="KW-1133">Transmembrane helix</keyword>
<feature type="transmembrane region" description="Helical" evidence="6">
    <location>
        <begin position="390"/>
        <end position="410"/>
    </location>
</feature>
<dbReference type="EMBL" id="JANBVO010000055">
    <property type="protein sequence ID" value="KAJ9132631.1"/>
    <property type="molecule type" value="Genomic_DNA"/>
</dbReference>
<feature type="transmembrane region" description="Helical" evidence="6">
    <location>
        <begin position="683"/>
        <end position="700"/>
    </location>
</feature>
<keyword evidence="5 6" id="KW-0472">Membrane</keyword>
<reference evidence="8" key="1">
    <citation type="submission" date="2022-07" db="EMBL/GenBank/DDBJ databases">
        <title>Fungi with potential for degradation of polypropylene.</title>
        <authorList>
            <person name="Gostincar C."/>
        </authorList>
    </citation>
    <scope>NUCLEOTIDE SEQUENCE</scope>
    <source>
        <strain evidence="8">EXF-13308</strain>
    </source>
</reference>
<gene>
    <name evidence="8" type="ORF">NKR23_g11128</name>
</gene>
<dbReference type="PANTHER" id="PTHR12385">
    <property type="entry name" value="CHOLINE TRANSPORTER-LIKE (SLC FAMILY 44)"/>
    <property type="match status" value="1"/>
</dbReference>
<dbReference type="GO" id="GO:0005886">
    <property type="term" value="C:plasma membrane"/>
    <property type="evidence" value="ECO:0007669"/>
    <property type="project" value="UniProtKB-SubCell"/>
</dbReference>
<feature type="compositionally biased region" description="Basic and acidic residues" evidence="7">
    <location>
        <begin position="170"/>
        <end position="200"/>
    </location>
</feature>
<evidence type="ECO:0000256" key="6">
    <source>
        <dbReference type="RuleBase" id="RU368066"/>
    </source>
</evidence>
<evidence type="ECO:0000256" key="7">
    <source>
        <dbReference type="SAM" id="MobiDB-lite"/>
    </source>
</evidence>
<dbReference type="AlphaFoldDB" id="A0AA38RCT7"/>
<feature type="transmembrane region" description="Helical" evidence="6">
    <location>
        <begin position="474"/>
        <end position="493"/>
    </location>
</feature>
<evidence type="ECO:0000256" key="3">
    <source>
        <dbReference type="ARBA" id="ARBA00022692"/>
    </source>
</evidence>
<evidence type="ECO:0000256" key="2">
    <source>
        <dbReference type="ARBA" id="ARBA00007168"/>
    </source>
</evidence>
<dbReference type="Proteomes" id="UP001174694">
    <property type="component" value="Unassembled WGS sequence"/>
</dbReference>
<comment type="similarity">
    <text evidence="2 6">Belongs to the CTL (choline transporter-like) family.</text>
</comment>
<dbReference type="GO" id="GO:0022857">
    <property type="term" value="F:transmembrane transporter activity"/>
    <property type="evidence" value="ECO:0007669"/>
    <property type="project" value="UniProtKB-UniRule"/>
</dbReference>
<feature type="region of interest" description="Disordered" evidence="7">
    <location>
        <begin position="91"/>
        <end position="200"/>
    </location>
</feature>
<proteinExistence type="inferred from homology"/>
<name>A0AA38RCT7_9PEZI</name>
<evidence type="ECO:0000313" key="9">
    <source>
        <dbReference type="Proteomes" id="UP001174694"/>
    </source>
</evidence>
<comment type="caution">
    <text evidence="8">The sequence shown here is derived from an EMBL/GenBank/DDBJ whole genome shotgun (WGS) entry which is preliminary data.</text>
</comment>
<accession>A0AA38RCT7</accession>
<feature type="transmembrane region" description="Helical" evidence="6">
    <location>
        <begin position="572"/>
        <end position="595"/>
    </location>
</feature>
<keyword evidence="3 6" id="KW-0812">Transmembrane</keyword>
<comment type="function">
    <text evidence="6">Probably involved in transport through the plasma membrane.</text>
</comment>
<feature type="transmembrane region" description="Helical" evidence="6">
    <location>
        <begin position="282"/>
        <end position="303"/>
    </location>
</feature>
<feature type="transmembrane region" description="Helical" evidence="6">
    <location>
        <begin position="353"/>
        <end position="374"/>
    </location>
</feature>
<sequence>MFSEYASRFLAQSQSRLSNLGQPDANENGGRQPGDWQSRGYRNGGRSFLGRGAGPGIGNPYQPAGSRFGHLNFASRYSTAQDAPLFHSIRDDLREEDDEEERDREAADLYALQRSRRVVAASRLEESTEPEDEGSKASLDQSEEQDGSTNFAEAGRGIQSSWRGPRSTKRRDLDDEPYRDAEDRSDRKESQSSEDGKGKMVDIGLESTIADSEPPADLTMETPVDDAPPPFQQFRDNAAGPSRFPLRRDSAALESELAQTEADTMPSAPPISDGEMFQHDPFFAYIYLIAMASMFATFVLVWLHTSPPSGTPWGDTIYTTLHASFHLLAVDTLVSIIVSLVWLAALRSFVRPLVALIVVAVPVILFSFSLYPMISSYKGPKHGATFQDSIMRWAAVIPGVCAIVWVWLVWHGRYALRSAIEILEFASRILAANSALILVGMACLSLIVLWTWTWLGMFTRVFLGGYFSKSISRFIISASSWWLGIYFVLMYIWTLSIISGVQRGTTAATVSQWYFHRNAVPSPSSREVVAAALGHSATTIFGSISLSTLLALVIRLPLLILPSRLANIVGVFFYSFIPTPITALTNPLTLTYAAIHSQSLVVSARGLSQMDFLTPQAPTTTLTPRAFNSRRGTSTPLLPYRLAKLLLHATRFIMATALGFAGWVMTARQLRISLPDGGVRGSAYAYVVGLVASFIGWGVLGAMEGILSGIVDAVVICYGSETRMASGGGGYCMEAAYLFGDRRDERRREALY</sequence>
<keyword evidence="9" id="KW-1185">Reference proteome</keyword>
<feature type="transmembrane region" description="Helical" evidence="6">
    <location>
        <begin position="540"/>
        <end position="560"/>
    </location>
</feature>
<dbReference type="InterPro" id="IPR007603">
    <property type="entry name" value="Choline_transptr-like"/>
</dbReference>
<organism evidence="8 9">
    <name type="scientific">Pleurostoma richardsiae</name>
    <dbReference type="NCBI Taxonomy" id="41990"/>
    <lineage>
        <taxon>Eukaryota</taxon>
        <taxon>Fungi</taxon>
        <taxon>Dikarya</taxon>
        <taxon>Ascomycota</taxon>
        <taxon>Pezizomycotina</taxon>
        <taxon>Sordariomycetes</taxon>
        <taxon>Sordariomycetidae</taxon>
        <taxon>Calosphaeriales</taxon>
        <taxon>Pleurostomataceae</taxon>
        <taxon>Pleurostoma</taxon>
    </lineage>
</organism>
<feature type="transmembrane region" description="Helical" evidence="6">
    <location>
        <begin position="323"/>
        <end position="346"/>
    </location>
</feature>
<feature type="transmembrane region" description="Helical" evidence="6">
    <location>
        <begin position="645"/>
        <end position="663"/>
    </location>
</feature>
<dbReference type="PANTHER" id="PTHR12385:SF88">
    <property type="entry name" value="CHOLINE TRANSPORTER-LIKE PROTEIN CTL1"/>
    <property type="match status" value="1"/>
</dbReference>
<dbReference type="Pfam" id="PF04515">
    <property type="entry name" value="Choline_transpo"/>
    <property type="match status" value="1"/>
</dbReference>
<protein>
    <recommendedName>
        <fullName evidence="6">Protein PNS1</fullName>
    </recommendedName>
</protein>
<comment type="subcellular location">
    <subcellularLocation>
        <location evidence="6">Cell membrane</location>
        <topology evidence="6">Multi-pass membrane protein</topology>
    </subcellularLocation>
    <subcellularLocation>
        <location evidence="1">Membrane</location>
        <topology evidence="1">Multi-pass membrane protein</topology>
    </subcellularLocation>
</comment>
<evidence type="ECO:0000256" key="5">
    <source>
        <dbReference type="ARBA" id="ARBA00023136"/>
    </source>
</evidence>
<evidence type="ECO:0000256" key="1">
    <source>
        <dbReference type="ARBA" id="ARBA00004141"/>
    </source>
</evidence>